<organism evidence="2 3">
    <name type="scientific">Acrasis kona</name>
    <dbReference type="NCBI Taxonomy" id="1008807"/>
    <lineage>
        <taxon>Eukaryota</taxon>
        <taxon>Discoba</taxon>
        <taxon>Heterolobosea</taxon>
        <taxon>Tetramitia</taxon>
        <taxon>Eutetramitia</taxon>
        <taxon>Acrasidae</taxon>
        <taxon>Acrasis</taxon>
    </lineage>
</organism>
<sequence length="300" mass="33643">MRLSILLSLLALCATVLSQKSLVVMDIFSGVPNPRWHLEGQERARFMTIASSLYKNNQFSCEQYSSGFGYKGFRVYDSEMKQCLYVVNAKDVESFLLEKYITLIKSENQVDKDSANFINQIKNVIAGGVHDLEPHASNNIFEDIIIDKPIKGPDNVTVYSPDKWNSDPDAMRLNNDYNYGADIRTDTFAQFGRRKGTYIAPNCAALYDAAIFDGLQPIGFPCPEGQPKLGHYFALLTLEGRDFAIFRKDLEGTWSGKKGTSPVSDLDDSKQKIICPDKADTGDYKMCGYFIAVPSKMNIQ</sequence>
<gene>
    <name evidence="2" type="ORF">AKO1_009620</name>
</gene>
<feature type="chain" id="PRO_5043654864" evidence="1">
    <location>
        <begin position="19"/>
        <end position="300"/>
    </location>
</feature>
<dbReference type="EMBL" id="JAOPGA020001721">
    <property type="protein sequence ID" value="KAL0490795.1"/>
    <property type="molecule type" value="Genomic_DNA"/>
</dbReference>
<feature type="signal peptide" evidence="1">
    <location>
        <begin position="1"/>
        <end position="18"/>
    </location>
</feature>
<evidence type="ECO:0000256" key="1">
    <source>
        <dbReference type="SAM" id="SignalP"/>
    </source>
</evidence>
<dbReference type="Proteomes" id="UP001431209">
    <property type="component" value="Unassembled WGS sequence"/>
</dbReference>
<evidence type="ECO:0000313" key="2">
    <source>
        <dbReference type="EMBL" id="KAL0490795.1"/>
    </source>
</evidence>
<comment type="caution">
    <text evidence="2">The sequence shown here is derived from an EMBL/GenBank/DDBJ whole genome shotgun (WGS) entry which is preliminary data.</text>
</comment>
<evidence type="ECO:0000313" key="3">
    <source>
        <dbReference type="Proteomes" id="UP001431209"/>
    </source>
</evidence>
<reference evidence="2 3" key="1">
    <citation type="submission" date="2024-03" db="EMBL/GenBank/DDBJ databases">
        <title>The Acrasis kona genome and developmental transcriptomes reveal deep origins of eukaryotic multicellular pathways.</title>
        <authorList>
            <person name="Sheikh S."/>
            <person name="Fu C.-J."/>
            <person name="Brown M.W."/>
            <person name="Baldauf S.L."/>
        </authorList>
    </citation>
    <scope>NUCLEOTIDE SEQUENCE [LARGE SCALE GENOMIC DNA]</scope>
    <source>
        <strain evidence="2 3">ATCC MYA-3509</strain>
    </source>
</reference>
<keyword evidence="1" id="KW-0732">Signal</keyword>
<accession>A0AAW2ZMR5</accession>
<proteinExistence type="predicted"/>
<protein>
    <submittedName>
        <fullName evidence="2">Insoluble matrix shell protein</fullName>
    </submittedName>
</protein>
<dbReference type="AlphaFoldDB" id="A0AAW2ZMR5"/>
<name>A0AAW2ZMR5_9EUKA</name>
<keyword evidence="3" id="KW-1185">Reference proteome</keyword>